<reference evidence="3 4" key="1">
    <citation type="submission" date="2019-06" db="EMBL/GenBank/DDBJ databases">
        <title>Sequencing the genomes of 1000 actinobacteria strains.</title>
        <authorList>
            <person name="Klenk H.-P."/>
        </authorList>
    </citation>
    <scope>NUCLEOTIDE SEQUENCE [LARGE SCALE GENOMIC DNA]</scope>
    <source>
        <strain evidence="3 4">DSM 45015</strain>
    </source>
</reference>
<protein>
    <recommendedName>
        <fullName evidence="5">DUF4333 domain-containing protein</fullName>
    </recommendedName>
</protein>
<dbReference type="PROSITE" id="PS51257">
    <property type="entry name" value="PROKAR_LIPOPROTEIN"/>
    <property type="match status" value="1"/>
</dbReference>
<feature type="compositionally biased region" description="Acidic residues" evidence="1">
    <location>
        <begin position="35"/>
        <end position="47"/>
    </location>
</feature>
<dbReference type="RefSeq" id="WP_141921457.1">
    <property type="nucleotide sequence ID" value="NZ_VFQC01000001.1"/>
</dbReference>
<feature type="chain" id="PRO_5021910026" description="DUF4333 domain-containing protein" evidence="2">
    <location>
        <begin position="36"/>
        <end position="227"/>
    </location>
</feature>
<gene>
    <name evidence="3" type="ORF">FHX37_0040</name>
</gene>
<evidence type="ECO:0000256" key="2">
    <source>
        <dbReference type="SAM" id="SignalP"/>
    </source>
</evidence>
<dbReference type="Proteomes" id="UP000317422">
    <property type="component" value="Unassembled WGS sequence"/>
</dbReference>
<keyword evidence="4" id="KW-1185">Reference proteome</keyword>
<dbReference type="AlphaFoldDB" id="A0A543NEG2"/>
<organism evidence="3 4">
    <name type="scientific">Haloactinospora alba</name>
    <dbReference type="NCBI Taxonomy" id="405555"/>
    <lineage>
        <taxon>Bacteria</taxon>
        <taxon>Bacillati</taxon>
        <taxon>Actinomycetota</taxon>
        <taxon>Actinomycetes</taxon>
        <taxon>Streptosporangiales</taxon>
        <taxon>Nocardiopsidaceae</taxon>
        <taxon>Haloactinospora</taxon>
    </lineage>
</organism>
<feature type="signal peptide" evidence="2">
    <location>
        <begin position="1"/>
        <end position="35"/>
    </location>
</feature>
<accession>A0A543NEG2</accession>
<keyword evidence="2" id="KW-0732">Signal</keyword>
<evidence type="ECO:0008006" key="5">
    <source>
        <dbReference type="Google" id="ProtNLM"/>
    </source>
</evidence>
<feature type="region of interest" description="Disordered" evidence="1">
    <location>
        <begin position="27"/>
        <end position="70"/>
    </location>
</feature>
<feature type="compositionally biased region" description="Basic and acidic residues" evidence="1">
    <location>
        <begin position="48"/>
        <end position="63"/>
    </location>
</feature>
<proteinExistence type="predicted"/>
<dbReference type="EMBL" id="VFQC01000001">
    <property type="protein sequence ID" value="TQN30179.1"/>
    <property type="molecule type" value="Genomic_DNA"/>
</dbReference>
<evidence type="ECO:0000313" key="3">
    <source>
        <dbReference type="EMBL" id="TQN30179.1"/>
    </source>
</evidence>
<evidence type="ECO:0000313" key="4">
    <source>
        <dbReference type="Proteomes" id="UP000317422"/>
    </source>
</evidence>
<comment type="caution">
    <text evidence="3">The sequence shown here is derived from an EMBL/GenBank/DDBJ whole genome shotgun (WGS) entry which is preliminary data.</text>
</comment>
<name>A0A543NEG2_9ACTN</name>
<evidence type="ECO:0000256" key="1">
    <source>
        <dbReference type="SAM" id="MobiDB-lite"/>
    </source>
</evidence>
<sequence length="227" mass="24455">MRHGCVRPGRPLLASVCALGLAGAAACGGSGGSSAEEDSGPVEVDVDEFTKEPIPDSKSRVYRSDIPNDPDGVAPLRERLAFAGIEAASESGGVVDENASAECPPAQREAGETVTCTVTYRGDELTAELEITEVSDVMFKYDLELTPLPVTRDVVEEHYRVETRAPYAACDMDETALLDPDDPEDRVECRAWTPDPGVLHTARLSNDQDLLLHTFEDEEAEYDAVAK</sequence>